<keyword evidence="4 12" id="KW-0812">Transmembrane</keyword>
<keyword evidence="10" id="KW-0547">Nucleotide-binding</keyword>
<dbReference type="Proteomes" id="UP001187471">
    <property type="component" value="Unassembled WGS sequence"/>
</dbReference>
<keyword evidence="7 12" id="KW-1133">Transmembrane helix</keyword>
<protein>
    <recommendedName>
        <fullName evidence="13">Protein kinase domain-containing protein</fullName>
    </recommendedName>
</protein>
<dbReference type="Gene3D" id="1.10.510.10">
    <property type="entry name" value="Transferase(Phosphotransferase) domain 1"/>
    <property type="match status" value="2"/>
</dbReference>
<keyword evidence="2" id="KW-1003">Cell membrane</keyword>
<evidence type="ECO:0000256" key="6">
    <source>
        <dbReference type="ARBA" id="ARBA00022737"/>
    </source>
</evidence>
<dbReference type="Pfam" id="PF07714">
    <property type="entry name" value="PK_Tyr_Ser-Thr"/>
    <property type="match status" value="1"/>
</dbReference>
<organism evidence="14 15">
    <name type="scientific">Escallonia rubra</name>
    <dbReference type="NCBI Taxonomy" id="112253"/>
    <lineage>
        <taxon>Eukaryota</taxon>
        <taxon>Viridiplantae</taxon>
        <taxon>Streptophyta</taxon>
        <taxon>Embryophyta</taxon>
        <taxon>Tracheophyta</taxon>
        <taxon>Spermatophyta</taxon>
        <taxon>Magnoliopsida</taxon>
        <taxon>eudicotyledons</taxon>
        <taxon>Gunneridae</taxon>
        <taxon>Pentapetalae</taxon>
        <taxon>asterids</taxon>
        <taxon>campanulids</taxon>
        <taxon>Escalloniales</taxon>
        <taxon>Escalloniaceae</taxon>
        <taxon>Escallonia</taxon>
    </lineage>
</organism>
<dbReference type="InterPro" id="IPR017441">
    <property type="entry name" value="Protein_kinase_ATP_BS"/>
</dbReference>
<dbReference type="GO" id="GO:0006952">
    <property type="term" value="P:defense response"/>
    <property type="evidence" value="ECO:0007669"/>
    <property type="project" value="UniProtKB-ARBA"/>
</dbReference>
<dbReference type="PANTHER" id="PTHR27008:SF585">
    <property type="entry name" value="PROTEIN KINASE DOMAIN-CONTAINING PROTEIN"/>
    <property type="match status" value="1"/>
</dbReference>
<keyword evidence="3" id="KW-0433">Leucine-rich repeat</keyword>
<evidence type="ECO:0000256" key="10">
    <source>
        <dbReference type="PROSITE-ProRule" id="PRU10141"/>
    </source>
</evidence>
<dbReference type="SUPFAM" id="SSF56112">
    <property type="entry name" value="Protein kinase-like (PK-like)"/>
    <property type="match status" value="1"/>
</dbReference>
<dbReference type="InterPro" id="IPR051809">
    <property type="entry name" value="Plant_receptor-like_S/T_kinase"/>
</dbReference>
<evidence type="ECO:0000256" key="3">
    <source>
        <dbReference type="ARBA" id="ARBA00022614"/>
    </source>
</evidence>
<feature type="region of interest" description="Disordered" evidence="11">
    <location>
        <begin position="706"/>
        <end position="730"/>
    </location>
</feature>
<accession>A0AA88QU78</accession>
<dbReference type="SMART" id="SM00369">
    <property type="entry name" value="LRR_TYP"/>
    <property type="match status" value="4"/>
</dbReference>
<dbReference type="FunFam" id="3.80.10.10:FF:000299">
    <property type="entry name" value="Piriformospora indica-insensitive protein 2"/>
    <property type="match status" value="1"/>
</dbReference>
<keyword evidence="8 12" id="KW-0472">Membrane</keyword>
<evidence type="ECO:0000256" key="8">
    <source>
        <dbReference type="ARBA" id="ARBA00023136"/>
    </source>
</evidence>
<name>A0AA88QU78_9ASTE</name>
<dbReference type="EMBL" id="JAVXUO010002967">
    <property type="protein sequence ID" value="KAK2967961.1"/>
    <property type="molecule type" value="Genomic_DNA"/>
</dbReference>
<reference evidence="14" key="1">
    <citation type="submission" date="2022-12" db="EMBL/GenBank/DDBJ databases">
        <title>Draft genome assemblies for two species of Escallonia (Escalloniales).</title>
        <authorList>
            <person name="Chanderbali A."/>
            <person name="Dervinis C."/>
            <person name="Anghel I."/>
            <person name="Soltis D."/>
            <person name="Soltis P."/>
            <person name="Zapata F."/>
        </authorList>
    </citation>
    <scope>NUCLEOTIDE SEQUENCE</scope>
    <source>
        <strain evidence="14">UCBG92.1500</strain>
        <tissue evidence="14">Leaf</tissue>
    </source>
</reference>
<dbReference type="GO" id="GO:0005524">
    <property type="term" value="F:ATP binding"/>
    <property type="evidence" value="ECO:0007669"/>
    <property type="project" value="UniProtKB-UniRule"/>
</dbReference>
<feature type="transmembrane region" description="Helical" evidence="12">
    <location>
        <begin position="381"/>
        <end position="404"/>
    </location>
</feature>
<dbReference type="GO" id="GO:0004672">
    <property type="term" value="F:protein kinase activity"/>
    <property type="evidence" value="ECO:0007669"/>
    <property type="project" value="InterPro"/>
</dbReference>
<comment type="caution">
    <text evidence="14">The sequence shown here is derived from an EMBL/GenBank/DDBJ whole genome shotgun (WGS) entry which is preliminary data.</text>
</comment>
<keyword evidence="15" id="KW-1185">Reference proteome</keyword>
<dbReference type="FunFam" id="3.80.10.10:FF:000041">
    <property type="entry name" value="LRR receptor-like serine/threonine-protein kinase ERECTA"/>
    <property type="match status" value="1"/>
</dbReference>
<evidence type="ECO:0000313" key="14">
    <source>
        <dbReference type="EMBL" id="KAK2967961.1"/>
    </source>
</evidence>
<dbReference type="FunFam" id="3.30.200.20:FF:000661">
    <property type="entry name" value="Serine-threonine protein kinase plant-type"/>
    <property type="match status" value="1"/>
</dbReference>
<evidence type="ECO:0000256" key="11">
    <source>
        <dbReference type="SAM" id="MobiDB-lite"/>
    </source>
</evidence>
<dbReference type="PROSITE" id="PS51450">
    <property type="entry name" value="LRR"/>
    <property type="match status" value="1"/>
</dbReference>
<dbReference type="PROSITE" id="PS00107">
    <property type="entry name" value="PROTEIN_KINASE_ATP"/>
    <property type="match status" value="1"/>
</dbReference>
<dbReference type="GO" id="GO:0051707">
    <property type="term" value="P:response to other organism"/>
    <property type="evidence" value="ECO:0007669"/>
    <property type="project" value="UniProtKB-ARBA"/>
</dbReference>
<feature type="binding site" evidence="10">
    <location>
        <position position="478"/>
    </location>
    <ligand>
        <name>ATP</name>
        <dbReference type="ChEBI" id="CHEBI:30616"/>
    </ligand>
</feature>
<comment type="subcellular location">
    <subcellularLocation>
        <location evidence="1">Cell membrane</location>
    </subcellularLocation>
</comment>
<sequence length="765" mass="84875">TIPQEIGHLSNLKQIILGFNSLRGTIPARIFNISTLQRLSAPYNQLLGTLPLHTTHQLANLDVPNSLGNLGLLEILGLGDNNFTSEPSSPKLSFITTLTNCTKLRVLEISNNPISGTLPVSIGNLSASFDGLYARGCKIRGTIPNEISSLSDIPSTIKGLQKLQQIYVGYNKLQGSIPNDLCQLRDLSGLYLQANQLSGSLPACLWHIRSLRYLYLSSNKLTSRIPASFGNLKDLLVFDASLYSLHGNMPSEIGNSKVVTLLDLSYNNFSGDIPGNIGDLQNSVRLSLKHNDLVGTIPETFRSLVSLETLDLSQNNLSGVIPNTSMCLTINYMEKSQVGDLSETLQASLSCRMKLYGGATQFGVRPCKTNSADRLKTLRKVVIISVSSTISLVVLVLMSILLWIRCGKSKRPPVEIDLQPVAEHRRISYQEIQEATEGFEENNLLGNGSFGSVYKGILFDGMVVAIKVFKLQQERALKSFHVECEIIRNVRHRNLIKIVTSCSNPDFKALILEYMPNGSLEKWLYSHNYVLDISQRLDIMIDLACALDYLHHEYGLGGSISTSCDVYSYGIMLMETFTGKKPTDEMFAGQMSLKIWVKESLPNAVIQVLDKNLLTRGRKNSLTEVDCLSSILKLALDCAAESSEQRINMTYVLAALKKIKVVVRNPPKQRANVNNFLARQEKPELSLWQVRRSEMSEATLRMTGLNKRTFNPSPNCQDPQKAKLENDSPSDAHTLRIWSMEEKAMATQSGWDEDHWSCSISAPAV</sequence>
<dbReference type="InterPro" id="IPR001611">
    <property type="entry name" value="Leu-rich_rpt"/>
</dbReference>
<dbReference type="PANTHER" id="PTHR27008">
    <property type="entry name" value="OS04G0122200 PROTEIN"/>
    <property type="match status" value="1"/>
</dbReference>
<feature type="domain" description="Protein kinase" evidence="13">
    <location>
        <begin position="439"/>
        <end position="765"/>
    </location>
</feature>
<dbReference type="Gene3D" id="3.80.10.10">
    <property type="entry name" value="Ribonuclease Inhibitor"/>
    <property type="match status" value="2"/>
</dbReference>
<evidence type="ECO:0000256" key="1">
    <source>
        <dbReference type="ARBA" id="ARBA00004236"/>
    </source>
</evidence>
<evidence type="ECO:0000256" key="9">
    <source>
        <dbReference type="ARBA" id="ARBA00023180"/>
    </source>
</evidence>
<gene>
    <name evidence="14" type="ORF">RJ640_002816</name>
</gene>
<evidence type="ECO:0000256" key="12">
    <source>
        <dbReference type="SAM" id="Phobius"/>
    </source>
</evidence>
<dbReference type="InterPro" id="IPR003591">
    <property type="entry name" value="Leu-rich_rpt_typical-subtyp"/>
</dbReference>
<dbReference type="InterPro" id="IPR001245">
    <property type="entry name" value="Ser-Thr/Tyr_kinase_cat_dom"/>
</dbReference>
<dbReference type="InterPro" id="IPR032675">
    <property type="entry name" value="LRR_dom_sf"/>
</dbReference>
<dbReference type="AlphaFoldDB" id="A0AA88QU78"/>
<feature type="compositionally biased region" description="Polar residues" evidence="11">
    <location>
        <begin position="706"/>
        <end position="718"/>
    </location>
</feature>
<dbReference type="GO" id="GO:0005886">
    <property type="term" value="C:plasma membrane"/>
    <property type="evidence" value="ECO:0007669"/>
    <property type="project" value="UniProtKB-SubCell"/>
</dbReference>
<dbReference type="Gene3D" id="3.30.200.20">
    <property type="entry name" value="Phosphorylase Kinase, domain 1"/>
    <property type="match status" value="1"/>
</dbReference>
<keyword evidence="5" id="KW-0732">Signal</keyword>
<feature type="non-terminal residue" evidence="14">
    <location>
        <position position="1"/>
    </location>
</feature>
<evidence type="ECO:0000259" key="13">
    <source>
        <dbReference type="PROSITE" id="PS50011"/>
    </source>
</evidence>
<keyword evidence="9" id="KW-0325">Glycoprotein</keyword>
<dbReference type="Pfam" id="PF13855">
    <property type="entry name" value="LRR_8"/>
    <property type="match status" value="1"/>
</dbReference>
<evidence type="ECO:0000256" key="7">
    <source>
        <dbReference type="ARBA" id="ARBA00022989"/>
    </source>
</evidence>
<evidence type="ECO:0000256" key="5">
    <source>
        <dbReference type="ARBA" id="ARBA00022729"/>
    </source>
</evidence>
<evidence type="ECO:0000313" key="15">
    <source>
        <dbReference type="Proteomes" id="UP001187471"/>
    </source>
</evidence>
<dbReference type="Pfam" id="PF00560">
    <property type="entry name" value="LRR_1"/>
    <property type="match status" value="4"/>
</dbReference>
<keyword evidence="10" id="KW-0067">ATP-binding</keyword>
<proteinExistence type="predicted"/>
<dbReference type="PROSITE" id="PS50011">
    <property type="entry name" value="PROTEIN_KINASE_DOM"/>
    <property type="match status" value="1"/>
</dbReference>
<dbReference type="InterPro" id="IPR011009">
    <property type="entry name" value="Kinase-like_dom_sf"/>
</dbReference>
<evidence type="ECO:0000256" key="2">
    <source>
        <dbReference type="ARBA" id="ARBA00022475"/>
    </source>
</evidence>
<dbReference type="SUPFAM" id="SSF52058">
    <property type="entry name" value="L domain-like"/>
    <property type="match status" value="2"/>
</dbReference>
<keyword evidence="6" id="KW-0677">Repeat</keyword>
<evidence type="ECO:0000256" key="4">
    <source>
        <dbReference type="ARBA" id="ARBA00022692"/>
    </source>
</evidence>
<dbReference type="InterPro" id="IPR000719">
    <property type="entry name" value="Prot_kinase_dom"/>
</dbReference>